<name>A0ACB8H9A7_PSICU</name>
<keyword evidence="2" id="KW-1185">Reference proteome</keyword>
<proteinExistence type="predicted"/>
<dbReference type="EMBL" id="JAFIQS020000003">
    <property type="protein sequence ID" value="KAH9484600.1"/>
    <property type="molecule type" value="Genomic_DNA"/>
</dbReference>
<reference evidence="1" key="1">
    <citation type="submission" date="2021-10" db="EMBL/GenBank/DDBJ databases">
        <title>Psilocybe cubensis genome.</title>
        <authorList>
            <person name="Mckernan K.J."/>
            <person name="Crawford S."/>
            <person name="Trippe A."/>
            <person name="Kane L.T."/>
            <person name="Mclaughlin S."/>
        </authorList>
    </citation>
    <scope>NUCLEOTIDE SEQUENCE</scope>
    <source>
        <strain evidence="1">MGC-MH-2018</strain>
    </source>
</reference>
<evidence type="ECO:0000313" key="2">
    <source>
        <dbReference type="Proteomes" id="UP000664032"/>
    </source>
</evidence>
<dbReference type="Proteomes" id="UP000664032">
    <property type="component" value="Unassembled WGS sequence"/>
</dbReference>
<sequence length="434" mass="48110">MGHAAMASGNKFGKALSRCVIVIVIDWISDTVSERGWTKTHGHFLVMGGFMLYRNGVPVQTLSIEKFHRHLEAGSIDFPNITEEDILDRSKSDFLQRTIVIVQVVWFALQCIARRALGLTITELEVVTLAFTTLNGAMFAFWWNKPLDVRRPFRIDFKPVPVSAPPEPPIEITTVAKAESDSPPTLEPAAPVNRYARIADEEDWLYMTLLRKSEAKRMQSYSDSGGIPLRSRLRDQASKMVSSSSNVVVQFFKSIVDYVQKEGLVSAVFHVFVVWPIERVLNGLGDIVESDDSKKVRKGALRVPTFYAPMMVPDAVAWVRAGAAALGVVFGSIHMAAWSGTFPSHGEQTTWRVASVIITVLPGVILLANVVNFWLERDEDRCCGCFEDCVAYIEYVVGAGGILVSRIFMSDVSCAVIHGEISAGGHWTRIFVVL</sequence>
<evidence type="ECO:0000313" key="1">
    <source>
        <dbReference type="EMBL" id="KAH9484600.1"/>
    </source>
</evidence>
<protein>
    <submittedName>
        <fullName evidence="1">Uncharacterized protein</fullName>
    </submittedName>
</protein>
<accession>A0ACB8H9A7</accession>
<comment type="caution">
    <text evidence="1">The sequence shown here is derived from an EMBL/GenBank/DDBJ whole genome shotgun (WGS) entry which is preliminary data.</text>
</comment>
<organism evidence="1 2">
    <name type="scientific">Psilocybe cubensis</name>
    <name type="common">Psychedelic mushroom</name>
    <name type="synonym">Stropharia cubensis</name>
    <dbReference type="NCBI Taxonomy" id="181762"/>
    <lineage>
        <taxon>Eukaryota</taxon>
        <taxon>Fungi</taxon>
        <taxon>Dikarya</taxon>
        <taxon>Basidiomycota</taxon>
        <taxon>Agaricomycotina</taxon>
        <taxon>Agaricomycetes</taxon>
        <taxon>Agaricomycetidae</taxon>
        <taxon>Agaricales</taxon>
        <taxon>Agaricineae</taxon>
        <taxon>Strophariaceae</taxon>
        <taxon>Psilocybe</taxon>
    </lineage>
</organism>
<gene>
    <name evidence="1" type="ORF">JR316_0004082</name>
</gene>